<dbReference type="EMBL" id="MU003525">
    <property type="protein sequence ID" value="KAF2466451.1"/>
    <property type="molecule type" value="Genomic_DNA"/>
</dbReference>
<gene>
    <name evidence="1" type="ORF">BDR25DRAFT_293990</name>
</gene>
<dbReference type="Proteomes" id="UP000799755">
    <property type="component" value="Unassembled WGS sequence"/>
</dbReference>
<evidence type="ECO:0000313" key="2">
    <source>
        <dbReference type="Proteomes" id="UP000799755"/>
    </source>
</evidence>
<accession>A0ACB6QHU5</accession>
<name>A0ACB6QHU5_9PLEO</name>
<organism evidence="1 2">
    <name type="scientific">Lindgomyces ingoldianus</name>
    <dbReference type="NCBI Taxonomy" id="673940"/>
    <lineage>
        <taxon>Eukaryota</taxon>
        <taxon>Fungi</taxon>
        <taxon>Dikarya</taxon>
        <taxon>Ascomycota</taxon>
        <taxon>Pezizomycotina</taxon>
        <taxon>Dothideomycetes</taxon>
        <taxon>Pleosporomycetidae</taxon>
        <taxon>Pleosporales</taxon>
        <taxon>Lindgomycetaceae</taxon>
        <taxon>Lindgomyces</taxon>
    </lineage>
</organism>
<protein>
    <submittedName>
        <fullName evidence="1">Endoglucanase IV</fullName>
    </submittedName>
</protein>
<sequence>MAPITTYLFSFAFVLPTLVNAHGHVTGIVADGKWYTGWNGEMKYQNPLPATAGWQADNLDNGFVTPDSFAKPDIICHKSAKNGNAYIPAKPGSKITFQWNTWPVSHKGPVFDYIASCNGDCTTVDKTKLTWVKMDEGAWLSGNDPGTWVTDNLIKSNISWSITLPNLAPGNYVIRHEIIALHAASQTNGAQAYPQCVNFQVSGGGTLAVSGGVPATSFYKASDPGIQFNLYSKFTGYTMPGPALTKLLRREEGEEREHARNWFRRMK</sequence>
<reference evidence="1" key="1">
    <citation type="journal article" date="2020" name="Stud. Mycol.">
        <title>101 Dothideomycetes genomes: a test case for predicting lifestyles and emergence of pathogens.</title>
        <authorList>
            <person name="Haridas S."/>
            <person name="Albert R."/>
            <person name="Binder M."/>
            <person name="Bloem J."/>
            <person name="Labutti K."/>
            <person name="Salamov A."/>
            <person name="Andreopoulos B."/>
            <person name="Baker S."/>
            <person name="Barry K."/>
            <person name="Bills G."/>
            <person name="Bluhm B."/>
            <person name="Cannon C."/>
            <person name="Castanera R."/>
            <person name="Culley D."/>
            <person name="Daum C."/>
            <person name="Ezra D."/>
            <person name="Gonzalez J."/>
            <person name="Henrissat B."/>
            <person name="Kuo A."/>
            <person name="Liang C."/>
            <person name="Lipzen A."/>
            <person name="Lutzoni F."/>
            <person name="Magnuson J."/>
            <person name="Mondo S."/>
            <person name="Nolan M."/>
            <person name="Ohm R."/>
            <person name="Pangilinan J."/>
            <person name="Park H.-J."/>
            <person name="Ramirez L."/>
            <person name="Alfaro M."/>
            <person name="Sun H."/>
            <person name="Tritt A."/>
            <person name="Yoshinaga Y."/>
            <person name="Zwiers L.-H."/>
            <person name="Turgeon B."/>
            <person name="Goodwin S."/>
            <person name="Spatafora J."/>
            <person name="Crous P."/>
            <person name="Grigoriev I."/>
        </authorList>
    </citation>
    <scope>NUCLEOTIDE SEQUENCE</scope>
    <source>
        <strain evidence="1">ATCC 200398</strain>
    </source>
</reference>
<evidence type="ECO:0000313" key="1">
    <source>
        <dbReference type="EMBL" id="KAF2466451.1"/>
    </source>
</evidence>
<proteinExistence type="predicted"/>
<keyword evidence="2" id="KW-1185">Reference proteome</keyword>
<comment type="caution">
    <text evidence="1">The sequence shown here is derived from an EMBL/GenBank/DDBJ whole genome shotgun (WGS) entry which is preliminary data.</text>
</comment>